<dbReference type="PROSITE" id="PS50931">
    <property type="entry name" value="HTH_LYSR"/>
    <property type="match status" value="1"/>
</dbReference>
<feature type="domain" description="HTH lysR-type" evidence="5">
    <location>
        <begin position="7"/>
        <end position="64"/>
    </location>
</feature>
<keyword evidence="7" id="KW-1185">Reference proteome</keyword>
<dbReference type="SUPFAM" id="SSF53850">
    <property type="entry name" value="Periplasmic binding protein-like II"/>
    <property type="match status" value="1"/>
</dbReference>
<dbReference type="Proteomes" id="UP001204621">
    <property type="component" value="Unassembled WGS sequence"/>
</dbReference>
<dbReference type="Pfam" id="PF03466">
    <property type="entry name" value="LysR_substrate"/>
    <property type="match status" value="1"/>
</dbReference>
<dbReference type="SUPFAM" id="SSF46785">
    <property type="entry name" value="Winged helix' DNA-binding domain"/>
    <property type="match status" value="1"/>
</dbReference>
<keyword evidence="2" id="KW-0805">Transcription regulation</keyword>
<dbReference type="Gene3D" id="3.40.190.290">
    <property type="match status" value="1"/>
</dbReference>
<evidence type="ECO:0000313" key="6">
    <source>
        <dbReference type="EMBL" id="MCS0657446.1"/>
    </source>
</evidence>
<dbReference type="PANTHER" id="PTHR30537">
    <property type="entry name" value="HTH-TYPE TRANSCRIPTIONAL REGULATOR"/>
    <property type="match status" value="1"/>
</dbReference>
<keyword evidence="3" id="KW-0238">DNA-binding</keyword>
<keyword evidence="4" id="KW-0804">Transcription</keyword>
<evidence type="ECO:0000256" key="4">
    <source>
        <dbReference type="ARBA" id="ARBA00023163"/>
    </source>
</evidence>
<sequence>MAIPGHINLNDLLVFSAVADMGGFTAAAERLNVAPAKVSLEIARLEAQLGVALFSRTTRKVALTEAGESLHQQSKPLLEQLQAAVDGLHVSPDQLTGTLRVTAPVDHAVQMLAPALARFAVLHPKLQIDLRTSDRISDLVAEGIDVAIRMGWLRDSSQRAVKLGEFQQYLVASPDYLRRAGTPQSPLDLASHDWVALTLLRTPLTWTFSSNEGEERTVHLKARMKADSASSLRALVLHGAGLTVLDQFSSAPELAAGRLVRLLPDWQAATGGLYAVFPPGRHVAPKARAFVRFYQEFLAQQQSA</sequence>
<reference evidence="6 7" key="1">
    <citation type="submission" date="2022-08" db="EMBL/GenBank/DDBJ databases">
        <title>Reclassification of Massilia species as members of the genera Telluria, Duganella, Pseudoduganella, Mokoshia gen. nov. and Zemynaea gen. nov. using orthogonal and non-orthogonal genome-based approaches.</title>
        <authorList>
            <person name="Bowman J.P."/>
        </authorList>
    </citation>
    <scope>NUCLEOTIDE SEQUENCE [LARGE SCALE GENOMIC DNA]</scope>
    <source>
        <strain evidence="6 7">JCM 31606</strain>
    </source>
</reference>
<comment type="caution">
    <text evidence="6">The sequence shown here is derived from an EMBL/GenBank/DDBJ whole genome shotgun (WGS) entry which is preliminary data.</text>
</comment>
<dbReference type="PANTHER" id="PTHR30537:SF66">
    <property type="entry name" value="IRON-REGULATED VIRULENCE REGULATORY PROTEIN IRGB"/>
    <property type="match status" value="1"/>
</dbReference>
<gene>
    <name evidence="6" type="ORF">NX778_05135</name>
</gene>
<protein>
    <submittedName>
        <fullName evidence="6">LysR family transcriptional regulator</fullName>
    </submittedName>
</protein>
<dbReference type="InterPro" id="IPR000847">
    <property type="entry name" value="LysR_HTH_N"/>
</dbReference>
<dbReference type="Pfam" id="PF00126">
    <property type="entry name" value="HTH_1"/>
    <property type="match status" value="1"/>
</dbReference>
<dbReference type="InterPro" id="IPR036390">
    <property type="entry name" value="WH_DNA-bd_sf"/>
</dbReference>
<dbReference type="CDD" id="cd08422">
    <property type="entry name" value="PBP2_CrgA_like"/>
    <property type="match status" value="1"/>
</dbReference>
<evidence type="ECO:0000256" key="3">
    <source>
        <dbReference type="ARBA" id="ARBA00023125"/>
    </source>
</evidence>
<dbReference type="RefSeq" id="WP_258810589.1">
    <property type="nucleotide sequence ID" value="NZ_JANUGU010000001.1"/>
</dbReference>
<name>A0ABT2CTZ5_9BURK</name>
<evidence type="ECO:0000313" key="7">
    <source>
        <dbReference type="Proteomes" id="UP001204621"/>
    </source>
</evidence>
<evidence type="ECO:0000259" key="5">
    <source>
        <dbReference type="PROSITE" id="PS50931"/>
    </source>
</evidence>
<dbReference type="EMBL" id="JANUGU010000001">
    <property type="protein sequence ID" value="MCS0657446.1"/>
    <property type="molecule type" value="Genomic_DNA"/>
</dbReference>
<evidence type="ECO:0000256" key="2">
    <source>
        <dbReference type="ARBA" id="ARBA00023015"/>
    </source>
</evidence>
<accession>A0ABT2CTZ5</accession>
<dbReference type="PRINTS" id="PR00039">
    <property type="entry name" value="HTHLYSR"/>
</dbReference>
<dbReference type="InterPro" id="IPR058163">
    <property type="entry name" value="LysR-type_TF_proteobact-type"/>
</dbReference>
<dbReference type="InterPro" id="IPR005119">
    <property type="entry name" value="LysR_subst-bd"/>
</dbReference>
<organism evidence="6 7">
    <name type="scientific">Massilia terrae</name>
    <dbReference type="NCBI Taxonomy" id="1811224"/>
    <lineage>
        <taxon>Bacteria</taxon>
        <taxon>Pseudomonadati</taxon>
        <taxon>Pseudomonadota</taxon>
        <taxon>Betaproteobacteria</taxon>
        <taxon>Burkholderiales</taxon>
        <taxon>Oxalobacteraceae</taxon>
        <taxon>Telluria group</taxon>
        <taxon>Massilia</taxon>
    </lineage>
</organism>
<evidence type="ECO:0000256" key="1">
    <source>
        <dbReference type="ARBA" id="ARBA00009437"/>
    </source>
</evidence>
<comment type="similarity">
    <text evidence="1">Belongs to the LysR transcriptional regulatory family.</text>
</comment>
<dbReference type="InterPro" id="IPR036388">
    <property type="entry name" value="WH-like_DNA-bd_sf"/>
</dbReference>
<proteinExistence type="inferred from homology"/>
<dbReference type="Gene3D" id="1.10.10.10">
    <property type="entry name" value="Winged helix-like DNA-binding domain superfamily/Winged helix DNA-binding domain"/>
    <property type="match status" value="1"/>
</dbReference>